<evidence type="ECO:0000313" key="2">
    <source>
        <dbReference type="EMBL" id="CBJ34122.1"/>
    </source>
</evidence>
<keyword evidence="3" id="KW-1185">Reference proteome</keyword>
<dbReference type="PANTHER" id="PTHR14248">
    <property type="entry name" value="CYCLIN Y, ISOFORM A"/>
    <property type="match status" value="1"/>
</dbReference>
<dbReference type="SUPFAM" id="SSF47954">
    <property type="entry name" value="Cyclin-like"/>
    <property type="match status" value="1"/>
</dbReference>
<dbReference type="InterPro" id="IPR036915">
    <property type="entry name" value="Cyclin-like_sf"/>
</dbReference>
<sequence length="335" mass="38257">MSTESFQEMKYKAPDRRVFSAVAPPSSVARPNYHDALRRVAVVVYQHIKTCQWKRKMAEERERAAAETEPEGSRQDNMKSWRRSAPSLAALRRNESALWGEGGRDGARWAGGGGEPPSAEVHGFNAKMAEAFDEQQFVSPTLRYNFMHAPTMALPGVMFTLREVRSPPKAPTVDEIYEFIKTLFNKAQLSSECSLVCLIYVERLMETARVPLLPGTWKPVLLCGLLLASKVWQDLSSWNVEFSTVYPEYSLKNINRLELLFLGAMKWDMSISSSLYAKYYFALRSLTEKEDFRRRYNRVLQIDAPRARMVAARAETVKREVITTQSEMCMLSKSL</sequence>
<name>D7FH74_ECTSI</name>
<dbReference type="Proteomes" id="UP000002630">
    <property type="component" value="Unassembled WGS sequence"/>
</dbReference>
<dbReference type="InParanoid" id="D7FH74"/>
<dbReference type="eggNOG" id="KOG1675">
    <property type="taxonomic scope" value="Eukaryota"/>
</dbReference>
<dbReference type="Pfam" id="PF00134">
    <property type="entry name" value="Cyclin_N"/>
    <property type="match status" value="1"/>
</dbReference>
<accession>D7FH74</accession>
<evidence type="ECO:0000259" key="1">
    <source>
        <dbReference type="Pfam" id="PF00134"/>
    </source>
</evidence>
<dbReference type="OrthoDB" id="10250320at2759"/>
<dbReference type="STRING" id="2880.D7FH74"/>
<dbReference type="InterPro" id="IPR006671">
    <property type="entry name" value="Cyclin_N"/>
</dbReference>
<feature type="domain" description="Cyclin N-terminal" evidence="1">
    <location>
        <begin position="176"/>
        <end position="270"/>
    </location>
</feature>
<dbReference type="CDD" id="cd20540">
    <property type="entry name" value="CYCLIN_CCNY_like"/>
    <property type="match status" value="1"/>
</dbReference>
<organism evidence="2 3">
    <name type="scientific">Ectocarpus siliculosus</name>
    <name type="common">Brown alga</name>
    <name type="synonym">Conferva siliculosa</name>
    <dbReference type="NCBI Taxonomy" id="2880"/>
    <lineage>
        <taxon>Eukaryota</taxon>
        <taxon>Sar</taxon>
        <taxon>Stramenopiles</taxon>
        <taxon>Ochrophyta</taxon>
        <taxon>PX clade</taxon>
        <taxon>Phaeophyceae</taxon>
        <taxon>Ectocarpales</taxon>
        <taxon>Ectocarpaceae</taxon>
        <taxon>Ectocarpus</taxon>
    </lineage>
</organism>
<evidence type="ECO:0000313" key="3">
    <source>
        <dbReference type="Proteomes" id="UP000002630"/>
    </source>
</evidence>
<reference evidence="2 3" key="1">
    <citation type="journal article" date="2010" name="Nature">
        <title>The Ectocarpus genome and the independent evolution of multicellularity in brown algae.</title>
        <authorList>
            <person name="Cock J.M."/>
            <person name="Sterck L."/>
            <person name="Rouze P."/>
            <person name="Scornet D."/>
            <person name="Allen A.E."/>
            <person name="Amoutzias G."/>
            <person name="Anthouard V."/>
            <person name="Artiguenave F."/>
            <person name="Aury J.M."/>
            <person name="Badger J.H."/>
            <person name="Beszteri B."/>
            <person name="Billiau K."/>
            <person name="Bonnet E."/>
            <person name="Bothwell J.H."/>
            <person name="Bowler C."/>
            <person name="Boyen C."/>
            <person name="Brownlee C."/>
            <person name="Carrano C.J."/>
            <person name="Charrier B."/>
            <person name="Cho G.Y."/>
            <person name="Coelho S.M."/>
            <person name="Collen J."/>
            <person name="Corre E."/>
            <person name="Da Silva C."/>
            <person name="Delage L."/>
            <person name="Delaroque N."/>
            <person name="Dittami S.M."/>
            <person name="Doulbeau S."/>
            <person name="Elias M."/>
            <person name="Farnham G."/>
            <person name="Gachon C.M."/>
            <person name="Gschloessl B."/>
            <person name="Heesch S."/>
            <person name="Jabbari K."/>
            <person name="Jubin C."/>
            <person name="Kawai H."/>
            <person name="Kimura K."/>
            <person name="Kloareg B."/>
            <person name="Kupper F.C."/>
            <person name="Lang D."/>
            <person name="Le Bail A."/>
            <person name="Leblanc C."/>
            <person name="Lerouge P."/>
            <person name="Lohr M."/>
            <person name="Lopez P.J."/>
            <person name="Martens C."/>
            <person name="Maumus F."/>
            <person name="Michel G."/>
            <person name="Miranda-Saavedra D."/>
            <person name="Morales J."/>
            <person name="Moreau H."/>
            <person name="Motomura T."/>
            <person name="Nagasato C."/>
            <person name="Napoli C.A."/>
            <person name="Nelson D.R."/>
            <person name="Nyvall-Collen P."/>
            <person name="Peters A.F."/>
            <person name="Pommier C."/>
            <person name="Potin P."/>
            <person name="Poulain J."/>
            <person name="Quesneville H."/>
            <person name="Read B."/>
            <person name="Rensing S.A."/>
            <person name="Ritter A."/>
            <person name="Rousvoal S."/>
            <person name="Samanta M."/>
            <person name="Samson G."/>
            <person name="Schroeder D.C."/>
            <person name="Segurens B."/>
            <person name="Strittmatter M."/>
            <person name="Tonon T."/>
            <person name="Tregear J.W."/>
            <person name="Valentin K."/>
            <person name="von Dassow P."/>
            <person name="Yamagishi T."/>
            <person name="Van de Peer Y."/>
            <person name="Wincker P."/>
        </authorList>
    </citation>
    <scope>NUCLEOTIDE SEQUENCE [LARGE SCALE GENOMIC DNA]</scope>
    <source>
        <strain evidence="3">Ec32 / CCAP1310/4</strain>
    </source>
</reference>
<dbReference type="Gene3D" id="1.10.472.10">
    <property type="entry name" value="Cyclin-like"/>
    <property type="match status" value="1"/>
</dbReference>
<gene>
    <name evidence="2" type="ORF">Esi_1054_0001</name>
</gene>
<dbReference type="AlphaFoldDB" id="D7FH74"/>
<dbReference type="EMBL" id="FN649760">
    <property type="protein sequence ID" value="CBJ34122.1"/>
    <property type="molecule type" value="Genomic_DNA"/>
</dbReference>
<proteinExistence type="predicted"/>
<protein>
    <recommendedName>
        <fullName evidence="1">Cyclin N-terminal domain-containing protein</fullName>
    </recommendedName>
</protein>